<evidence type="ECO:0000256" key="1">
    <source>
        <dbReference type="SAM" id="MobiDB-lite"/>
    </source>
</evidence>
<organism evidence="2 3">
    <name type="scientific">Colletotrichum asianum</name>
    <dbReference type="NCBI Taxonomy" id="702518"/>
    <lineage>
        <taxon>Eukaryota</taxon>
        <taxon>Fungi</taxon>
        <taxon>Dikarya</taxon>
        <taxon>Ascomycota</taxon>
        <taxon>Pezizomycotina</taxon>
        <taxon>Sordariomycetes</taxon>
        <taxon>Hypocreomycetidae</taxon>
        <taxon>Glomerellales</taxon>
        <taxon>Glomerellaceae</taxon>
        <taxon>Colletotrichum</taxon>
        <taxon>Colletotrichum gloeosporioides species complex</taxon>
    </lineage>
</organism>
<dbReference type="Proteomes" id="UP000434172">
    <property type="component" value="Unassembled WGS sequence"/>
</dbReference>
<comment type="caution">
    <text evidence="2">The sequence shown here is derived from an EMBL/GenBank/DDBJ whole genome shotgun (WGS) entry which is preliminary data.</text>
</comment>
<sequence>MSRASAVTEGSRRGNKACAGIILIAANFLSVLVPPTSSPATYLPPSITTSNPSRHLCIAGHLVEVRRAARRFEPEKEREEHALEEDYETHKMSEANTEPEASNCKDSSLRNTHVPLWSRDFTLLPPFGRCPDILESVGSSLNAPSFGKSGFLSLLMGLRPHVARPGPHEYVWVAASVPRLNGRLERFIDNSASRTILLGNLKRHPNTHHVHLIIASTDCTLSSSI</sequence>
<feature type="region of interest" description="Disordered" evidence="1">
    <location>
        <begin position="72"/>
        <end position="106"/>
    </location>
</feature>
<feature type="compositionally biased region" description="Polar residues" evidence="1">
    <location>
        <begin position="94"/>
        <end position="106"/>
    </location>
</feature>
<accession>A0A8H3VYL4</accession>
<keyword evidence="3" id="KW-1185">Reference proteome</keyword>
<gene>
    <name evidence="2" type="ORF">GQ607_016869</name>
</gene>
<feature type="compositionally biased region" description="Basic and acidic residues" evidence="1">
    <location>
        <begin position="72"/>
        <end position="81"/>
    </location>
</feature>
<protein>
    <submittedName>
        <fullName evidence="2">Uncharacterized protein</fullName>
    </submittedName>
</protein>
<dbReference type="EMBL" id="WOWK01000181">
    <property type="protein sequence ID" value="KAF0315891.1"/>
    <property type="molecule type" value="Genomic_DNA"/>
</dbReference>
<dbReference type="AlphaFoldDB" id="A0A8H3VYL4"/>
<name>A0A8H3VYL4_9PEZI</name>
<evidence type="ECO:0000313" key="2">
    <source>
        <dbReference type="EMBL" id="KAF0315891.1"/>
    </source>
</evidence>
<evidence type="ECO:0000313" key="3">
    <source>
        <dbReference type="Proteomes" id="UP000434172"/>
    </source>
</evidence>
<reference evidence="2 3" key="1">
    <citation type="submission" date="2019-12" db="EMBL/GenBank/DDBJ databases">
        <title>A genome sequence resource for the geographically widespread anthracnose pathogen Colletotrichum asianum.</title>
        <authorList>
            <person name="Meng Y."/>
        </authorList>
    </citation>
    <scope>NUCLEOTIDE SEQUENCE [LARGE SCALE GENOMIC DNA]</scope>
    <source>
        <strain evidence="2 3">ICMP 18580</strain>
    </source>
</reference>
<proteinExistence type="predicted"/>